<evidence type="ECO:0000256" key="4">
    <source>
        <dbReference type="ARBA" id="ARBA00022475"/>
    </source>
</evidence>
<name>A0A9W6FD97_9FIRM</name>
<reference evidence="10" key="2">
    <citation type="submission" date="2022-11" db="EMBL/GenBank/DDBJ databases">
        <title>Draft genome sequence of Sellimonas catena strain 12EGH17.</title>
        <authorList>
            <person name="Atsushi H."/>
            <person name="Moriya O."/>
            <person name="Mitsuo S."/>
        </authorList>
    </citation>
    <scope>NUCLEOTIDE SEQUENCE</scope>
    <source>
        <strain evidence="10">12EGH17</strain>
    </source>
</reference>
<dbReference type="EMBL" id="BSBO01000037">
    <property type="protein sequence ID" value="GLG05797.1"/>
    <property type="molecule type" value="Genomic_DNA"/>
</dbReference>
<keyword evidence="4 9" id="KW-1003">Cell membrane</keyword>
<evidence type="ECO:0000256" key="3">
    <source>
        <dbReference type="ARBA" id="ARBA00006263"/>
    </source>
</evidence>
<keyword evidence="5 9" id="KW-0169">Cobalamin biosynthesis</keyword>
<dbReference type="GO" id="GO:0048472">
    <property type="term" value="F:threonine-phosphate decarboxylase activity"/>
    <property type="evidence" value="ECO:0007669"/>
    <property type="project" value="InterPro"/>
</dbReference>
<evidence type="ECO:0000313" key="11">
    <source>
        <dbReference type="EMBL" id="GLG89223.1"/>
    </source>
</evidence>
<dbReference type="Proteomes" id="UP001145145">
    <property type="component" value="Unassembled WGS sequence"/>
</dbReference>
<dbReference type="PANTHER" id="PTHR34308">
    <property type="entry name" value="COBALAMIN BIOSYNTHESIS PROTEIN CBIB"/>
    <property type="match status" value="1"/>
</dbReference>
<comment type="caution">
    <text evidence="10">The sequence shown here is derived from an EMBL/GenBank/DDBJ whole genome shotgun (WGS) entry which is preliminary data.</text>
</comment>
<reference evidence="10" key="1">
    <citation type="submission" date="2022-11" db="EMBL/GenBank/DDBJ databases">
        <title>Draft genome sequence of Sellimonas catena strain 12EGH17.</title>
        <authorList>
            <person name="Hisatomi A."/>
            <person name="Ohkuma M."/>
            <person name="Sakamoto M."/>
        </authorList>
    </citation>
    <scope>NUCLEOTIDE SEQUENCE</scope>
    <source>
        <strain evidence="10">12EGH17</strain>
    </source>
</reference>
<keyword evidence="12" id="KW-1185">Reference proteome</keyword>
<dbReference type="InterPro" id="IPR004485">
    <property type="entry name" value="Cobalamin_biosynth_CobD/CbiB"/>
</dbReference>
<reference evidence="11" key="3">
    <citation type="submission" date="2022-11" db="EMBL/GenBank/DDBJ databases">
        <title>Draft genome sequence of Sellimonas catena strain 18CBH55.</title>
        <authorList>
            <person name="Atsushi H."/>
            <person name="Moriya O."/>
            <person name="Mitsuo S."/>
        </authorList>
    </citation>
    <scope>NUCLEOTIDE SEQUENCE</scope>
    <source>
        <strain evidence="11">18CBH55</strain>
    </source>
</reference>
<dbReference type="GO" id="GO:0015420">
    <property type="term" value="F:ABC-type vitamin B12 transporter activity"/>
    <property type="evidence" value="ECO:0007669"/>
    <property type="project" value="UniProtKB-UniRule"/>
</dbReference>
<evidence type="ECO:0000256" key="8">
    <source>
        <dbReference type="ARBA" id="ARBA00023136"/>
    </source>
</evidence>
<feature type="transmembrane region" description="Helical" evidence="9">
    <location>
        <begin position="57"/>
        <end position="78"/>
    </location>
</feature>
<comment type="pathway">
    <text evidence="2 9">Cofactor biosynthesis; adenosylcobalamin biosynthesis.</text>
</comment>
<reference evidence="10 12" key="5">
    <citation type="journal article" date="2023" name="Int. J. Syst. Evol. Microbiol.">
        <title>Sellimonas catena sp. nov., isolated from human faeces.</title>
        <authorList>
            <person name="Hisatomi A."/>
            <person name="Ohkuma M."/>
            <person name="Sakamoto M."/>
        </authorList>
    </citation>
    <scope>NUCLEOTIDE SEQUENCE [LARGE SCALE GENOMIC DNA]</scope>
    <source>
        <strain evidence="10 12">12EGH17</strain>
        <strain evidence="11">18CBH55</strain>
    </source>
</reference>
<dbReference type="EMBL" id="BSCH01000003">
    <property type="protein sequence ID" value="GLG89223.1"/>
    <property type="molecule type" value="Genomic_DNA"/>
</dbReference>
<feature type="transmembrane region" description="Helical" evidence="9">
    <location>
        <begin position="303"/>
        <end position="322"/>
    </location>
</feature>
<evidence type="ECO:0000313" key="10">
    <source>
        <dbReference type="EMBL" id="GLG05797.1"/>
    </source>
</evidence>
<comment type="function">
    <text evidence="9">Converts cobyric acid to cobinamide by the addition of aminopropanol on the F carboxylic group.</text>
</comment>
<dbReference type="Pfam" id="PF03186">
    <property type="entry name" value="CobD_Cbib"/>
    <property type="match status" value="1"/>
</dbReference>
<comment type="subcellular location">
    <subcellularLocation>
        <location evidence="1 9">Cell membrane</location>
        <topology evidence="1 9">Multi-pass membrane protein</topology>
    </subcellularLocation>
</comment>
<proteinExistence type="inferred from homology"/>
<comment type="caution">
    <text evidence="9">Lacks conserved residue(s) required for the propagation of feature annotation.</text>
</comment>
<dbReference type="HAMAP" id="MF_00024">
    <property type="entry name" value="CobD_CbiB"/>
    <property type="match status" value="1"/>
</dbReference>
<dbReference type="GO" id="GO:0009236">
    <property type="term" value="P:cobalamin biosynthetic process"/>
    <property type="evidence" value="ECO:0007669"/>
    <property type="project" value="UniProtKB-UniRule"/>
</dbReference>
<evidence type="ECO:0000256" key="2">
    <source>
        <dbReference type="ARBA" id="ARBA00004953"/>
    </source>
</evidence>
<dbReference type="RefSeq" id="WP_281844473.1">
    <property type="nucleotide sequence ID" value="NZ_BSBO01000037.1"/>
</dbReference>
<dbReference type="AlphaFoldDB" id="A0A9W6FD97"/>
<evidence type="ECO:0000256" key="5">
    <source>
        <dbReference type="ARBA" id="ARBA00022573"/>
    </source>
</evidence>
<feature type="transmembrane region" description="Helical" evidence="9">
    <location>
        <begin position="209"/>
        <end position="228"/>
    </location>
</feature>
<accession>A0A9W6FD97</accession>
<evidence type="ECO:0000256" key="1">
    <source>
        <dbReference type="ARBA" id="ARBA00004651"/>
    </source>
</evidence>
<dbReference type="PANTHER" id="PTHR34308:SF1">
    <property type="entry name" value="COBALAMIN BIOSYNTHESIS PROTEIN CBIB"/>
    <property type="match status" value="1"/>
</dbReference>
<evidence type="ECO:0000256" key="7">
    <source>
        <dbReference type="ARBA" id="ARBA00022989"/>
    </source>
</evidence>
<comment type="similarity">
    <text evidence="3 9">Belongs to the CobD/CbiB family.</text>
</comment>
<sequence>MIILAACAAGFILDLFFGDPAWIYHPIRIIGHLISGLEKKLYKEGTSPENLRRRGTLLWIGTAGIATLVPCLLLWAAFQIHPVLYFLLQSFWCWQLLATKSLKTESMKVKQALDTGTIEDGRKAVSMIVGRDTKSLTEEGVVKAAVETVAENTSDGIIAPLFYMMIGGAGLGFFYKAVNTMDSMVGYKNDRYLDFGRTAARMDDLFNLIPARLSAFLMIGAAGILGLFDSRHYSMANAWKIYKRDRHNHKSPNAAQTESVCAGALSVRLAGNAWYFGKLYEKPYIGDDIRPIEREDIRRANRLLYGTAVLGLLVFGLARLIVII</sequence>
<evidence type="ECO:0000256" key="9">
    <source>
        <dbReference type="HAMAP-Rule" id="MF_00024"/>
    </source>
</evidence>
<reference evidence="11" key="4">
    <citation type="submission" date="2022-11" db="EMBL/GenBank/DDBJ databases">
        <title>Draft genome sequence of Sellimonas catena strain 18CBH55.</title>
        <authorList>
            <person name="Hisatomi A."/>
            <person name="Ohkuma M."/>
            <person name="Sakamoto M."/>
        </authorList>
    </citation>
    <scope>NUCLEOTIDE SEQUENCE</scope>
    <source>
        <strain evidence="11">18CBH55</strain>
    </source>
</reference>
<feature type="transmembrane region" description="Helical" evidence="9">
    <location>
        <begin position="157"/>
        <end position="175"/>
    </location>
</feature>
<dbReference type="Proteomes" id="UP001145094">
    <property type="component" value="Unassembled WGS sequence"/>
</dbReference>
<keyword evidence="7 9" id="KW-1133">Transmembrane helix</keyword>
<protein>
    <recommendedName>
        <fullName evidence="9">Cobalamin biosynthesis protein CobD</fullName>
    </recommendedName>
</protein>
<keyword evidence="6 9" id="KW-0812">Transmembrane</keyword>
<keyword evidence="8 9" id="KW-0472">Membrane</keyword>
<evidence type="ECO:0000256" key="6">
    <source>
        <dbReference type="ARBA" id="ARBA00022692"/>
    </source>
</evidence>
<evidence type="ECO:0000313" key="12">
    <source>
        <dbReference type="Proteomes" id="UP001145145"/>
    </source>
</evidence>
<dbReference type="NCBIfam" id="TIGR00380">
    <property type="entry name" value="cobal_cbiB"/>
    <property type="match status" value="1"/>
</dbReference>
<organism evidence="10 12">
    <name type="scientific">Sellimonas catena</name>
    <dbReference type="NCBI Taxonomy" id="2994035"/>
    <lineage>
        <taxon>Bacteria</taxon>
        <taxon>Bacillati</taxon>
        <taxon>Bacillota</taxon>
        <taxon>Clostridia</taxon>
        <taxon>Lachnospirales</taxon>
        <taxon>Lachnospiraceae</taxon>
        <taxon>Sellimonas</taxon>
    </lineage>
</organism>
<dbReference type="GO" id="GO:0005886">
    <property type="term" value="C:plasma membrane"/>
    <property type="evidence" value="ECO:0007669"/>
    <property type="project" value="UniProtKB-SubCell"/>
</dbReference>
<gene>
    <name evidence="10" type="primary">cbiB</name>
    <name evidence="9" type="synonym">cobD</name>
    <name evidence="10" type="ORF">Selli1_29710</name>
    <name evidence="11" type="ORF">Selli2_06500</name>
</gene>